<dbReference type="InterPro" id="IPR052509">
    <property type="entry name" value="Metal_resp_DNA-bind_regulator"/>
</dbReference>
<name>E8RQY8_ASTEC</name>
<sequence>MTSSDKSSDTRRTQLYKGVLELALLSLLDEEPQYGLRILDQLREGAGLDLSEGTLYPLLHRLNKAGLILSEWRHEADASHPRKYYALTALGQAELNAQRDDWLTLTQNLNAFLLRRSS</sequence>
<reference evidence="3" key="1">
    <citation type="submission" date="2010-12" db="EMBL/GenBank/DDBJ databases">
        <title>Complete sequence of chromosome 1 of Asticcacaulis excentricus CB 48.</title>
        <authorList>
            <consortium name="US DOE Joint Genome Institute"/>
            <person name="Lucas S."/>
            <person name="Copeland A."/>
            <person name="Lapidus A."/>
            <person name="Cheng J.-F."/>
            <person name="Bruce D."/>
            <person name="Goodwin L."/>
            <person name="Pitluck S."/>
            <person name="Teshima H."/>
            <person name="Davenport K."/>
            <person name="Detter J.C."/>
            <person name="Han C."/>
            <person name="Tapia R."/>
            <person name="Land M."/>
            <person name="Hauser L."/>
            <person name="Jeffries C."/>
            <person name="Kyrpides N."/>
            <person name="Ivanova N."/>
            <person name="Ovchinnikova G."/>
            <person name="Brun Y.V."/>
            <person name="Woyke T."/>
        </authorList>
    </citation>
    <scope>NUCLEOTIDE SEQUENCE [LARGE SCALE GENOMIC DNA]</scope>
    <source>
        <strain evidence="3">ATCC 15261 / DSM 4724 / KCTC 12464 / NCIMB 9791 / VKM B-1370 / CB 48</strain>
    </source>
</reference>
<dbReference type="InterPro" id="IPR005149">
    <property type="entry name" value="Tscrpt_reg_PadR_N"/>
</dbReference>
<proteinExistence type="predicted"/>
<dbReference type="PANTHER" id="PTHR33169:SF14">
    <property type="entry name" value="TRANSCRIPTIONAL REGULATOR RV3488"/>
    <property type="match status" value="1"/>
</dbReference>
<dbReference type="KEGG" id="aex:Astex_0562"/>
<dbReference type="STRING" id="573065.Astex_0562"/>
<dbReference type="OrthoDB" id="3186544at2"/>
<dbReference type="RefSeq" id="WP_013478085.1">
    <property type="nucleotide sequence ID" value="NC_014816.1"/>
</dbReference>
<gene>
    <name evidence="2" type="ordered locus">Astex_0562</name>
</gene>
<organism evidence="2 3">
    <name type="scientific">Asticcacaulis excentricus (strain ATCC 15261 / DSM 4724 / KCTC 12464 / NCIMB 9791 / VKM B-1370 / CB 48)</name>
    <dbReference type="NCBI Taxonomy" id="573065"/>
    <lineage>
        <taxon>Bacteria</taxon>
        <taxon>Pseudomonadati</taxon>
        <taxon>Pseudomonadota</taxon>
        <taxon>Alphaproteobacteria</taxon>
        <taxon>Caulobacterales</taxon>
        <taxon>Caulobacteraceae</taxon>
        <taxon>Asticcacaulis</taxon>
    </lineage>
</organism>
<evidence type="ECO:0000313" key="2">
    <source>
        <dbReference type="EMBL" id="ADU12251.1"/>
    </source>
</evidence>
<dbReference type="PANTHER" id="PTHR33169">
    <property type="entry name" value="PADR-FAMILY TRANSCRIPTIONAL REGULATOR"/>
    <property type="match status" value="1"/>
</dbReference>
<dbReference type="Proteomes" id="UP000001492">
    <property type="component" value="Chromosome 1"/>
</dbReference>
<feature type="domain" description="Transcription regulator PadR N-terminal" evidence="1">
    <location>
        <begin position="24"/>
        <end position="96"/>
    </location>
</feature>
<evidence type="ECO:0000259" key="1">
    <source>
        <dbReference type="Pfam" id="PF03551"/>
    </source>
</evidence>
<keyword evidence="3" id="KW-1185">Reference proteome</keyword>
<dbReference type="InterPro" id="IPR036390">
    <property type="entry name" value="WH_DNA-bd_sf"/>
</dbReference>
<dbReference type="Gene3D" id="1.10.10.10">
    <property type="entry name" value="Winged helix-like DNA-binding domain superfamily/Winged helix DNA-binding domain"/>
    <property type="match status" value="1"/>
</dbReference>
<evidence type="ECO:0000313" key="3">
    <source>
        <dbReference type="Proteomes" id="UP000001492"/>
    </source>
</evidence>
<dbReference type="Pfam" id="PF03551">
    <property type="entry name" value="PadR"/>
    <property type="match status" value="1"/>
</dbReference>
<dbReference type="HOGENOM" id="CLU_063440_3_1_5"/>
<dbReference type="eggNOG" id="COG1695">
    <property type="taxonomic scope" value="Bacteria"/>
</dbReference>
<dbReference type="SUPFAM" id="SSF46785">
    <property type="entry name" value="Winged helix' DNA-binding domain"/>
    <property type="match status" value="1"/>
</dbReference>
<protein>
    <submittedName>
        <fullName evidence="2">Transcriptional regulator, PadR-like family</fullName>
    </submittedName>
</protein>
<accession>E8RQY8</accession>
<dbReference type="InterPro" id="IPR036388">
    <property type="entry name" value="WH-like_DNA-bd_sf"/>
</dbReference>
<dbReference type="EMBL" id="CP002395">
    <property type="protein sequence ID" value="ADU12251.1"/>
    <property type="molecule type" value="Genomic_DNA"/>
</dbReference>
<dbReference type="AlphaFoldDB" id="E8RQY8"/>